<feature type="transmembrane region" description="Helical" evidence="1">
    <location>
        <begin position="96"/>
        <end position="125"/>
    </location>
</feature>
<dbReference type="RefSeq" id="WP_103116305.1">
    <property type="nucleotide sequence ID" value="NZ_PPFX01000037.1"/>
</dbReference>
<comment type="caution">
    <text evidence="2">The sequence shown here is derived from an EMBL/GenBank/DDBJ whole genome shotgun (WGS) entry which is preliminary data.</text>
</comment>
<feature type="transmembrane region" description="Helical" evidence="1">
    <location>
        <begin position="41"/>
        <end position="70"/>
    </location>
</feature>
<dbReference type="EMBL" id="PPFX01000037">
    <property type="protein sequence ID" value="PNU19206.1"/>
    <property type="molecule type" value="Genomic_DNA"/>
</dbReference>
<evidence type="ECO:0000313" key="3">
    <source>
        <dbReference type="Proteomes" id="UP000236340"/>
    </source>
</evidence>
<sequence length="262" mass="28859">MTLLGATLKGIFRDRVFRGLLMVLVVFAAIPAVSTLSMRQVVSLCLTLCLSLSSLVLLVLALFLGGTVLWRDLDRRYCHALLSLPLSRERYLWERYAGIALFLGLSALVLGGMTWLVTSFVAAGYPPGRPILWTVVFGCIALDLLKCLLLVAFAFCFSAFSTSFFLPIFGTIAIYLVGGASQGVHDYLRSSAATDISLAVRRLADSLYYLLPNFSLFDIKLYAIYGLPLQTSQLLLSGGYFLVYTLLLLGLSGWIFARRQIP</sequence>
<keyword evidence="1" id="KW-0472">Membrane</keyword>
<evidence type="ECO:0000313" key="2">
    <source>
        <dbReference type="EMBL" id="PNU19206.1"/>
    </source>
</evidence>
<dbReference type="PANTHER" id="PTHR43471:SF10">
    <property type="entry name" value="SLL1107 PROTEIN"/>
    <property type="match status" value="1"/>
</dbReference>
<feature type="transmembrane region" description="Helical" evidence="1">
    <location>
        <begin position="16"/>
        <end position="35"/>
    </location>
</feature>
<dbReference type="AlphaFoldDB" id="A0A2K2H7B2"/>
<reference evidence="2 3" key="1">
    <citation type="journal article" date="2018" name="Genome Announc.">
        <title>Genome Sequence of Geothermobacter sp. HR-1 Iron Reducer from the Loihi Seamount.</title>
        <authorList>
            <person name="Smith H."/>
            <person name="Abuyen K."/>
            <person name="Tremblay J."/>
            <person name="Savalia P."/>
            <person name="Perez-Rodriguez I."/>
            <person name="Emerson D."/>
            <person name="Tully B."/>
            <person name="Amend J."/>
        </authorList>
    </citation>
    <scope>NUCLEOTIDE SEQUENCE [LARGE SCALE GENOMIC DNA]</scope>
    <source>
        <strain evidence="2 3">HR-1</strain>
    </source>
</reference>
<proteinExistence type="predicted"/>
<dbReference type="PANTHER" id="PTHR43471">
    <property type="entry name" value="ABC TRANSPORTER PERMEASE"/>
    <property type="match status" value="1"/>
</dbReference>
<feature type="transmembrane region" description="Helical" evidence="1">
    <location>
        <begin position="131"/>
        <end position="157"/>
    </location>
</feature>
<dbReference type="Proteomes" id="UP000236340">
    <property type="component" value="Unassembled WGS sequence"/>
</dbReference>
<keyword evidence="1" id="KW-0812">Transmembrane</keyword>
<name>A0A2K2H7B2_9BACT</name>
<dbReference type="OrthoDB" id="9810558at2"/>
<accession>A0A2K2H7B2</accession>
<gene>
    <name evidence="2" type="ORF">C2E25_13755</name>
</gene>
<evidence type="ECO:0008006" key="4">
    <source>
        <dbReference type="Google" id="ProtNLM"/>
    </source>
</evidence>
<feature type="transmembrane region" description="Helical" evidence="1">
    <location>
        <begin position="164"/>
        <end position="184"/>
    </location>
</feature>
<organism evidence="2 3">
    <name type="scientific">Geothermobacter hydrogeniphilus</name>
    <dbReference type="NCBI Taxonomy" id="1969733"/>
    <lineage>
        <taxon>Bacteria</taxon>
        <taxon>Pseudomonadati</taxon>
        <taxon>Thermodesulfobacteriota</taxon>
        <taxon>Desulfuromonadia</taxon>
        <taxon>Desulfuromonadales</taxon>
        <taxon>Geothermobacteraceae</taxon>
        <taxon>Geothermobacter</taxon>
    </lineage>
</organism>
<evidence type="ECO:0000256" key="1">
    <source>
        <dbReference type="SAM" id="Phobius"/>
    </source>
</evidence>
<feature type="transmembrane region" description="Helical" evidence="1">
    <location>
        <begin position="234"/>
        <end position="257"/>
    </location>
</feature>
<keyword evidence="1" id="KW-1133">Transmembrane helix</keyword>
<protein>
    <recommendedName>
        <fullName evidence="4">ABC-type transport system involved in multi-copper enzyme maturation, permease component</fullName>
    </recommendedName>
</protein>